<dbReference type="EMBL" id="JAUDFV010000155">
    <property type="protein sequence ID" value="KAL2715084.1"/>
    <property type="molecule type" value="Genomic_DNA"/>
</dbReference>
<gene>
    <name evidence="1" type="ORF">V1478_014782</name>
</gene>
<evidence type="ECO:0000313" key="2">
    <source>
        <dbReference type="Proteomes" id="UP001607302"/>
    </source>
</evidence>
<proteinExistence type="predicted"/>
<name>A0ABD2A3A1_VESSQ</name>
<accession>A0ABD2A3A1</accession>
<sequence>MCYEVPLIEDCSKYLRNKIKSNMKIYNTNVYKKDWLTTVNSNTAKFVIKFILTFLRINISYQDVMYSLTILQKKQSYKHIFN</sequence>
<reference evidence="1 2" key="1">
    <citation type="journal article" date="2024" name="Ann. Entomol. Soc. Am.">
        <title>Genomic analyses of the southern and eastern yellowjacket wasps (Hymenoptera: Vespidae) reveal evolutionary signatures of social life.</title>
        <authorList>
            <person name="Catto M.A."/>
            <person name="Caine P.B."/>
            <person name="Orr S.E."/>
            <person name="Hunt B.G."/>
            <person name="Goodisman M.A.D."/>
        </authorList>
    </citation>
    <scope>NUCLEOTIDE SEQUENCE [LARGE SCALE GENOMIC DNA]</scope>
    <source>
        <strain evidence="1">233</strain>
        <tissue evidence="1">Head and thorax</tissue>
    </source>
</reference>
<organism evidence="1 2">
    <name type="scientific">Vespula squamosa</name>
    <name type="common">Southern yellow jacket</name>
    <name type="synonym">Wasp</name>
    <dbReference type="NCBI Taxonomy" id="30214"/>
    <lineage>
        <taxon>Eukaryota</taxon>
        <taxon>Metazoa</taxon>
        <taxon>Ecdysozoa</taxon>
        <taxon>Arthropoda</taxon>
        <taxon>Hexapoda</taxon>
        <taxon>Insecta</taxon>
        <taxon>Pterygota</taxon>
        <taxon>Neoptera</taxon>
        <taxon>Endopterygota</taxon>
        <taxon>Hymenoptera</taxon>
        <taxon>Apocrita</taxon>
        <taxon>Aculeata</taxon>
        <taxon>Vespoidea</taxon>
        <taxon>Vespidae</taxon>
        <taxon>Vespinae</taxon>
        <taxon>Vespula</taxon>
    </lineage>
</organism>
<dbReference type="AlphaFoldDB" id="A0ABD2A3A1"/>
<keyword evidence="2" id="KW-1185">Reference proteome</keyword>
<protein>
    <submittedName>
        <fullName evidence="1">Uncharacterized protein</fullName>
    </submittedName>
</protein>
<evidence type="ECO:0000313" key="1">
    <source>
        <dbReference type="EMBL" id="KAL2715084.1"/>
    </source>
</evidence>
<dbReference type="Proteomes" id="UP001607302">
    <property type="component" value="Unassembled WGS sequence"/>
</dbReference>
<comment type="caution">
    <text evidence="1">The sequence shown here is derived from an EMBL/GenBank/DDBJ whole genome shotgun (WGS) entry which is preliminary data.</text>
</comment>